<evidence type="ECO:0000256" key="1">
    <source>
        <dbReference type="SAM" id="MobiDB-lite"/>
    </source>
</evidence>
<organism evidence="4 5">
    <name type="scientific">Halomonas cupida</name>
    <dbReference type="NCBI Taxonomy" id="44933"/>
    <lineage>
        <taxon>Bacteria</taxon>
        <taxon>Pseudomonadati</taxon>
        <taxon>Pseudomonadota</taxon>
        <taxon>Gammaproteobacteria</taxon>
        <taxon>Oceanospirillales</taxon>
        <taxon>Halomonadaceae</taxon>
        <taxon>Halomonas</taxon>
    </lineage>
</organism>
<reference evidence="4 5" key="1">
    <citation type="submission" date="2016-11" db="EMBL/GenBank/DDBJ databases">
        <authorList>
            <person name="Jaros S."/>
            <person name="Januszkiewicz K."/>
            <person name="Wedrychowicz H."/>
        </authorList>
    </citation>
    <scope>NUCLEOTIDE SEQUENCE [LARGE SCALE GENOMIC DNA]</scope>
    <source>
        <strain evidence="4 5">DSM 4740</strain>
    </source>
</reference>
<protein>
    <submittedName>
        <fullName evidence="4">Uncharacterized protein</fullName>
    </submittedName>
</protein>
<evidence type="ECO:0000313" key="3">
    <source>
        <dbReference type="EMBL" id="GEN23362.1"/>
    </source>
</evidence>
<dbReference type="RefSeq" id="WP_073434932.1">
    <property type="nucleotide sequence ID" value="NZ_BJXU01000039.1"/>
</dbReference>
<feature type="chain" id="PRO_5012387309" evidence="2">
    <location>
        <begin position="28"/>
        <end position="114"/>
    </location>
</feature>
<keyword evidence="2" id="KW-0732">Signal</keyword>
<evidence type="ECO:0000313" key="6">
    <source>
        <dbReference type="Proteomes" id="UP000321726"/>
    </source>
</evidence>
<feature type="compositionally biased region" description="Polar residues" evidence="1">
    <location>
        <begin position="98"/>
        <end position="114"/>
    </location>
</feature>
<sequence>MKVSIRRTRELLGASVLLLTVSVAVSAEDLVDGAGRLAGDVGLNGVNVISDDSLEQVRGRYMPHTGIETSAIDGVILWDERPGRDTGGGRSADHRSANGLNNVQRISVTTQQSR</sequence>
<evidence type="ECO:0000313" key="4">
    <source>
        <dbReference type="EMBL" id="SHL97927.1"/>
    </source>
</evidence>
<proteinExistence type="predicted"/>
<dbReference type="Proteomes" id="UP000321726">
    <property type="component" value="Unassembled WGS sequence"/>
</dbReference>
<dbReference type="STRING" id="44933.SAMN05660971_01893"/>
<keyword evidence="6" id="KW-1185">Reference proteome</keyword>
<evidence type="ECO:0000313" key="5">
    <source>
        <dbReference type="Proteomes" id="UP000184123"/>
    </source>
</evidence>
<reference evidence="3 6" key="2">
    <citation type="submission" date="2019-07" db="EMBL/GenBank/DDBJ databases">
        <title>Whole genome shotgun sequence of Halomonas cupida NBRC 102219.</title>
        <authorList>
            <person name="Hosoyama A."/>
            <person name="Uohara A."/>
            <person name="Ohji S."/>
            <person name="Ichikawa N."/>
        </authorList>
    </citation>
    <scope>NUCLEOTIDE SEQUENCE [LARGE SCALE GENOMIC DNA]</scope>
    <source>
        <strain evidence="3 6">NBRC 102219</strain>
    </source>
</reference>
<dbReference type="Proteomes" id="UP000184123">
    <property type="component" value="Unassembled WGS sequence"/>
</dbReference>
<dbReference type="EMBL" id="FRCA01000004">
    <property type="protein sequence ID" value="SHL97927.1"/>
    <property type="molecule type" value="Genomic_DNA"/>
</dbReference>
<dbReference type="EMBL" id="BJXU01000039">
    <property type="protein sequence ID" value="GEN23362.1"/>
    <property type="molecule type" value="Genomic_DNA"/>
</dbReference>
<feature type="signal peptide" evidence="2">
    <location>
        <begin position="1"/>
        <end position="27"/>
    </location>
</feature>
<name>A0A1M7F2M0_9GAMM</name>
<feature type="region of interest" description="Disordered" evidence="1">
    <location>
        <begin position="81"/>
        <end position="114"/>
    </location>
</feature>
<dbReference type="AlphaFoldDB" id="A0A1M7F2M0"/>
<accession>A0A1M7F2M0</accession>
<dbReference type="OrthoDB" id="6170562at2"/>
<evidence type="ECO:0000256" key="2">
    <source>
        <dbReference type="SAM" id="SignalP"/>
    </source>
</evidence>
<gene>
    <name evidence="3" type="ORF">HCU01_13110</name>
    <name evidence="4" type="ORF">SAMN05660971_01893</name>
</gene>